<dbReference type="Proteomes" id="UP001159427">
    <property type="component" value="Unassembled WGS sequence"/>
</dbReference>
<sequence>MSAGAGLQVDRGASSNTRNVYVPPSPPSTHGEGYPYRSPPFFGTWENPIGMGVKKKKRVYNRDGLPQKITKECGIINLDDIQGAGTHWVCYRNLDSVVGSLPVVEYFDPFGLVMPYEALEYFRTARKKIVYSIDEIQNRSTVLCGYWCLYYLCERQRGNRILDIIPNPHFDNDNSDFIKEYHS</sequence>
<accession>A0ABN8R134</accession>
<evidence type="ECO:0000313" key="2">
    <source>
        <dbReference type="EMBL" id="CAH3172096.1"/>
    </source>
</evidence>
<evidence type="ECO:0000313" key="3">
    <source>
        <dbReference type="Proteomes" id="UP001159427"/>
    </source>
</evidence>
<comment type="caution">
    <text evidence="2">The sequence shown here is derived from an EMBL/GenBank/DDBJ whole genome shotgun (WGS) entry which is preliminary data.</text>
</comment>
<proteinExistence type="predicted"/>
<keyword evidence="3" id="KW-1185">Reference proteome</keyword>
<name>A0ABN8R134_9CNID</name>
<feature type="region of interest" description="Disordered" evidence="1">
    <location>
        <begin position="1"/>
        <end position="33"/>
    </location>
</feature>
<organism evidence="2 3">
    <name type="scientific">Porites evermanni</name>
    <dbReference type="NCBI Taxonomy" id="104178"/>
    <lineage>
        <taxon>Eukaryota</taxon>
        <taxon>Metazoa</taxon>
        <taxon>Cnidaria</taxon>
        <taxon>Anthozoa</taxon>
        <taxon>Hexacorallia</taxon>
        <taxon>Scleractinia</taxon>
        <taxon>Fungiina</taxon>
        <taxon>Poritidae</taxon>
        <taxon>Porites</taxon>
    </lineage>
</organism>
<protein>
    <submittedName>
        <fullName evidence="2">Uncharacterized protein</fullName>
    </submittedName>
</protein>
<evidence type="ECO:0000256" key="1">
    <source>
        <dbReference type="SAM" id="MobiDB-lite"/>
    </source>
</evidence>
<dbReference type="EMBL" id="CALNXI010001559">
    <property type="protein sequence ID" value="CAH3172096.1"/>
    <property type="molecule type" value="Genomic_DNA"/>
</dbReference>
<reference evidence="2 3" key="1">
    <citation type="submission" date="2022-05" db="EMBL/GenBank/DDBJ databases">
        <authorList>
            <consortium name="Genoscope - CEA"/>
            <person name="William W."/>
        </authorList>
    </citation>
    <scope>NUCLEOTIDE SEQUENCE [LARGE SCALE GENOMIC DNA]</scope>
</reference>
<gene>
    <name evidence="2" type="ORF">PEVE_00008217</name>
</gene>